<organism evidence="3 4">
    <name type="scientific">Rugosimonospora acidiphila</name>
    <dbReference type="NCBI Taxonomy" id="556531"/>
    <lineage>
        <taxon>Bacteria</taxon>
        <taxon>Bacillati</taxon>
        <taxon>Actinomycetota</taxon>
        <taxon>Actinomycetes</taxon>
        <taxon>Micromonosporales</taxon>
        <taxon>Micromonosporaceae</taxon>
        <taxon>Rugosimonospora</taxon>
    </lineage>
</organism>
<keyword evidence="2" id="KW-1133">Transmembrane helix</keyword>
<keyword evidence="2" id="KW-0812">Transmembrane</keyword>
<dbReference type="EMBL" id="BAABJQ010000055">
    <property type="protein sequence ID" value="GAA5201869.1"/>
    <property type="molecule type" value="Genomic_DNA"/>
</dbReference>
<evidence type="ECO:0000313" key="3">
    <source>
        <dbReference type="EMBL" id="GAA5201869.1"/>
    </source>
</evidence>
<feature type="compositionally biased region" description="Polar residues" evidence="1">
    <location>
        <begin position="1"/>
        <end position="10"/>
    </location>
</feature>
<keyword evidence="4" id="KW-1185">Reference proteome</keyword>
<feature type="transmembrane region" description="Helical" evidence="2">
    <location>
        <begin position="105"/>
        <end position="122"/>
    </location>
</feature>
<accession>A0ABP9SVB0</accession>
<protein>
    <submittedName>
        <fullName evidence="3">Uncharacterized protein</fullName>
    </submittedName>
</protein>
<evidence type="ECO:0000256" key="2">
    <source>
        <dbReference type="SAM" id="Phobius"/>
    </source>
</evidence>
<dbReference type="Proteomes" id="UP001501570">
    <property type="component" value="Unassembled WGS sequence"/>
</dbReference>
<name>A0ABP9SVB0_9ACTN</name>
<proteinExistence type="predicted"/>
<comment type="caution">
    <text evidence="3">The sequence shown here is derived from an EMBL/GenBank/DDBJ whole genome shotgun (WGS) entry which is preliminary data.</text>
</comment>
<evidence type="ECO:0000256" key="1">
    <source>
        <dbReference type="SAM" id="MobiDB-lite"/>
    </source>
</evidence>
<feature type="region of interest" description="Disordered" evidence="1">
    <location>
        <begin position="1"/>
        <end position="34"/>
    </location>
</feature>
<reference evidence="4" key="1">
    <citation type="journal article" date="2019" name="Int. J. Syst. Evol. Microbiol.">
        <title>The Global Catalogue of Microorganisms (GCM) 10K type strain sequencing project: providing services to taxonomists for standard genome sequencing and annotation.</title>
        <authorList>
            <consortium name="The Broad Institute Genomics Platform"/>
            <consortium name="The Broad Institute Genome Sequencing Center for Infectious Disease"/>
            <person name="Wu L."/>
            <person name="Ma J."/>
        </authorList>
    </citation>
    <scope>NUCLEOTIDE SEQUENCE [LARGE SCALE GENOMIC DNA]</scope>
    <source>
        <strain evidence="4">JCM 18304</strain>
    </source>
</reference>
<evidence type="ECO:0000313" key="4">
    <source>
        <dbReference type="Proteomes" id="UP001501570"/>
    </source>
</evidence>
<sequence length="129" mass="13360">MDSLDRAQQSKLHRRILAGDATGSPIPASTSGHQLPRICQAGSATLPVTQATWADEGLTECRGATANGGRRNLAVGSRRIPAPVSDPLAVCLTDRPSDRSRAMKVKRSILAVAAAVAGVLMTDSADTDG</sequence>
<gene>
    <name evidence="3" type="ORF">GCM10023322_82650</name>
</gene>
<keyword evidence="2" id="KW-0472">Membrane</keyword>